<feature type="compositionally biased region" description="Basic residues" evidence="1">
    <location>
        <begin position="52"/>
        <end position="62"/>
    </location>
</feature>
<reference evidence="2" key="1">
    <citation type="submission" date="2023-07" db="EMBL/GenBank/DDBJ databases">
        <authorList>
            <consortium name="AG Swart"/>
            <person name="Singh M."/>
            <person name="Singh A."/>
            <person name="Seah K."/>
            <person name="Emmerich C."/>
        </authorList>
    </citation>
    <scope>NUCLEOTIDE SEQUENCE</scope>
    <source>
        <strain evidence="2">DP1</strain>
    </source>
</reference>
<evidence type="ECO:0000313" key="2">
    <source>
        <dbReference type="EMBL" id="CAI2385473.1"/>
    </source>
</evidence>
<keyword evidence="3" id="KW-1185">Reference proteome</keyword>
<sequence length="209" mass="24653">MIYSVTNEEIKDVHGPKKSLTMADRIKIHQMHNLMPNKKPNASKFGSNRPSLIKRRKKSKATRMREMSPKSYLKEELSKIGKMRKQFLTKTDRKRPKKKTKSSKAVKDSERRPSKFRRDSTFKEKDPKPLNQVLPLPPPVREKPNRSQGLKYSMTLTQINNIFNIDEQENEEERYPIFALIHHWGETSHCIHSYSIYMGNIGLRIVRFF</sequence>
<feature type="compositionally biased region" description="Basic and acidic residues" evidence="1">
    <location>
        <begin position="63"/>
        <end position="79"/>
    </location>
</feature>
<feature type="compositionally biased region" description="Basic residues" evidence="1">
    <location>
        <begin position="81"/>
        <end position="104"/>
    </location>
</feature>
<organism evidence="2 3">
    <name type="scientific">Euplotes crassus</name>
    <dbReference type="NCBI Taxonomy" id="5936"/>
    <lineage>
        <taxon>Eukaryota</taxon>
        <taxon>Sar</taxon>
        <taxon>Alveolata</taxon>
        <taxon>Ciliophora</taxon>
        <taxon>Intramacronucleata</taxon>
        <taxon>Spirotrichea</taxon>
        <taxon>Hypotrichia</taxon>
        <taxon>Euplotida</taxon>
        <taxon>Euplotidae</taxon>
        <taxon>Moneuplotes</taxon>
    </lineage>
</organism>
<dbReference type="AlphaFoldDB" id="A0AAD1Y6A0"/>
<dbReference type="EMBL" id="CAMPGE010027888">
    <property type="protein sequence ID" value="CAI2385473.1"/>
    <property type="molecule type" value="Genomic_DNA"/>
</dbReference>
<comment type="caution">
    <text evidence="2">The sequence shown here is derived from an EMBL/GenBank/DDBJ whole genome shotgun (WGS) entry which is preliminary data.</text>
</comment>
<dbReference type="Proteomes" id="UP001295684">
    <property type="component" value="Unassembled WGS sequence"/>
</dbReference>
<accession>A0AAD1Y6A0</accession>
<name>A0AAD1Y6A0_EUPCR</name>
<gene>
    <name evidence="2" type="ORF">ECRASSUSDP1_LOCUS27039</name>
</gene>
<evidence type="ECO:0000256" key="1">
    <source>
        <dbReference type="SAM" id="MobiDB-lite"/>
    </source>
</evidence>
<proteinExistence type="predicted"/>
<protein>
    <submittedName>
        <fullName evidence="2">Uncharacterized protein</fullName>
    </submittedName>
</protein>
<feature type="compositionally biased region" description="Basic and acidic residues" evidence="1">
    <location>
        <begin position="105"/>
        <end position="128"/>
    </location>
</feature>
<evidence type="ECO:0000313" key="3">
    <source>
        <dbReference type="Proteomes" id="UP001295684"/>
    </source>
</evidence>
<feature type="region of interest" description="Disordered" evidence="1">
    <location>
        <begin position="35"/>
        <end position="146"/>
    </location>
</feature>